<proteinExistence type="evidence at transcript level"/>
<evidence type="ECO:0000256" key="5">
    <source>
        <dbReference type="ARBA" id="ARBA00024042"/>
    </source>
</evidence>
<dbReference type="Pfam" id="PF01070">
    <property type="entry name" value="FMN_dh"/>
    <property type="match status" value="2"/>
</dbReference>
<dbReference type="SUPFAM" id="SSF51395">
    <property type="entry name" value="FMN-linked oxidoreductases"/>
    <property type="match status" value="1"/>
</dbReference>
<organism evidence="9">
    <name type="scientific">Hirondellea gigas</name>
    <dbReference type="NCBI Taxonomy" id="1518452"/>
    <lineage>
        <taxon>Eukaryota</taxon>
        <taxon>Metazoa</taxon>
        <taxon>Ecdysozoa</taxon>
        <taxon>Arthropoda</taxon>
        <taxon>Crustacea</taxon>
        <taxon>Multicrustacea</taxon>
        <taxon>Malacostraca</taxon>
        <taxon>Eumalacostraca</taxon>
        <taxon>Peracarida</taxon>
        <taxon>Amphipoda</taxon>
        <taxon>Amphilochidea</taxon>
        <taxon>Lysianassida</taxon>
        <taxon>Lysianassidira</taxon>
        <taxon>Lysianassoidea</taxon>
        <taxon>Lysianassidae</taxon>
        <taxon>Hirondellea</taxon>
    </lineage>
</organism>
<dbReference type="AlphaFoldDB" id="A0A6A7G7N5"/>
<comment type="similarity">
    <text evidence="5">Belongs to the FMN-dependent alpha-hydroxy acid dehydrogenase family.</text>
</comment>
<evidence type="ECO:0000256" key="1">
    <source>
        <dbReference type="ARBA" id="ARBA00001917"/>
    </source>
</evidence>
<feature type="binding site" evidence="7">
    <location>
        <position position="236"/>
    </location>
    <ligand>
        <name>FMN</name>
        <dbReference type="ChEBI" id="CHEBI:58210"/>
    </ligand>
</feature>
<dbReference type="PANTHER" id="PTHR10578:SF107">
    <property type="entry name" value="2-HYDROXYACID OXIDASE 1"/>
    <property type="match status" value="1"/>
</dbReference>
<name>A0A6A7G7N5_9CRUS</name>
<dbReference type="PIRSF" id="PIRSF000138">
    <property type="entry name" value="Al-hdrx_acd_dh"/>
    <property type="match status" value="1"/>
</dbReference>
<evidence type="ECO:0000256" key="3">
    <source>
        <dbReference type="ARBA" id="ARBA00022643"/>
    </source>
</evidence>
<keyword evidence="3 7" id="KW-0288">FMN</keyword>
<feature type="active site" description="Proton acceptor" evidence="6">
    <location>
        <position position="236"/>
    </location>
</feature>
<evidence type="ECO:0000256" key="4">
    <source>
        <dbReference type="ARBA" id="ARBA00023002"/>
    </source>
</evidence>
<evidence type="ECO:0000313" key="9">
    <source>
        <dbReference type="EMBL" id="LAC26691.1"/>
    </source>
</evidence>
<feature type="binding site" evidence="7">
    <location>
        <position position="234"/>
    </location>
    <ligand>
        <name>FMN</name>
        <dbReference type="ChEBI" id="CHEBI:58210"/>
    </ligand>
</feature>
<feature type="binding site" evidence="7">
    <location>
        <position position="239"/>
    </location>
    <ligand>
        <name>glyoxylate</name>
        <dbReference type="ChEBI" id="CHEBI:36655"/>
    </ligand>
</feature>
<keyword evidence="2 7" id="KW-0285">Flavoprotein</keyword>
<dbReference type="InterPro" id="IPR012133">
    <property type="entry name" value="Alpha-hydoxy_acid_DH_FMN"/>
</dbReference>
<sequence length="339" mass="36325">MNLIDVRKNAREKMKGVCAICRECNGVWCRGMVPGMGGAGDGSTMQRNYDKLKDIRIMMKSLHSAKNPKTKYNFLGEVLSSPMMIAPITGLNYNAGGSIKEEDYIDDIINGSIECGTIAMIGDGGNPDFYRWGIEALKKIGGKGVAIIKPRGNSEIIKRIRMAEDVGALAVGVDIDGAGLLVMASMGQPVGPKSIDELKELVDSTDLPFIVKGILSVEEAQIAMEAGVAGIIVSNHGGRVLNGTISSVETLTEIKKVVGDRMVVIADGGVREGVDIIKFLALGADCVLVGRPIIWGSVGGRREGVKLTLETLKNQLYQSMILTGVNNLEEINEKMIFRG</sequence>
<dbReference type="GO" id="GO:0010181">
    <property type="term" value="F:FMN binding"/>
    <property type="evidence" value="ECO:0007669"/>
    <property type="project" value="InterPro"/>
</dbReference>
<evidence type="ECO:0000256" key="7">
    <source>
        <dbReference type="PIRSR" id="PIRSR000138-2"/>
    </source>
</evidence>
<accession>A0A6A7G7N5</accession>
<evidence type="ECO:0000256" key="2">
    <source>
        <dbReference type="ARBA" id="ARBA00022630"/>
    </source>
</evidence>
<comment type="cofactor">
    <cofactor evidence="1">
        <name>FMN</name>
        <dbReference type="ChEBI" id="CHEBI:58210"/>
    </cofactor>
</comment>
<feature type="binding site" evidence="7">
    <location>
        <begin position="267"/>
        <end position="271"/>
    </location>
    <ligand>
        <name>FMN</name>
        <dbReference type="ChEBI" id="CHEBI:58210"/>
    </ligand>
</feature>
<dbReference type="InterPro" id="IPR037396">
    <property type="entry name" value="FMN_HAD"/>
</dbReference>
<keyword evidence="4" id="KW-0560">Oxidoreductase</keyword>
<dbReference type="InterPro" id="IPR000262">
    <property type="entry name" value="FMN-dep_DH"/>
</dbReference>
<dbReference type="InterPro" id="IPR013785">
    <property type="entry name" value="Aldolase_TIM"/>
</dbReference>
<dbReference type="Gene3D" id="3.20.20.70">
    <property type="entry name" value="Aldolase class I"/>
    <property type="match status" value="1"/>
</dbReference>
<reference evidence="9" key="1">
    <citation type="submission" date="2017-11" db="EMBL/GenBank/DDBJ databases">
        <title>The sensing device of the deep-sea amphipod.</title>
        <authorList>
            <person name="Kobayashi H."/>
            <person name="Nagahama T."/>
            <person name="Arai W."/>
            <person name="Sasagawa Y."/>
            <person name="Umeda M."/>
            <person name="Hayashi T."/>
            <person name="Nikaido I."/>
            <person name="Watanabe H."/>
            <person name="Oguri K."/>
            <person name="Kitazato H."/>
            <person name="Fujioka K."/>
            <person name="Kido Y."/>
            <person name="Takami H."/>
        </authorList>
    </citation>
    <scope>NUCLEOTIDE SEQUENCE</scope>
    <source>
        <tissue evidence="9">Whole body</tissue>
    </source>
</reference>
<feature type="domain" description="FMN hydroxy acid dehydrogenase" evidence="8">
    <location>
        <begin position="37"/>
        <end position="339"/>
    </location>
</feature>
<dbReference type="EMBL" id="IACT01007577">
    <property type="protein sequence ID" value="LAC26691.1"/>
    <property type="molecule type" value="mRNA"/>
</dbReference>
<dbReference type="PANTHER" id="PTHR10578">
    <property type="entry name" value="S -2-HYDROXY-ACID OXIDASE-RELATED"/>
    <property type="match status" value="1"/>
</dbReference>
<evidence type="ECO:0000259" key="8">
    <source>
        <dbReference type="PROSITE" id="PS51349"/>
    </source>
</evidence>
<dbReference type="PROSITE" id="PS51349">
    <property type="entry name" value="FMN_HYDROXY_ACID_DH_2"/>
    <property type="match status" value="1"/>
</dbReference>
<evidence type="ECO:0000256" key="6">
    <source>
        <dbReference type="PIRSR" id="PIRSR000138-1"/>
    </source>
</evidence>
<dbReference type="GO" id="GO:0016491">
    <property type="term" value="F:oxidoreductase activity"/>
    <property type="evidence" value="ECO:0007669"/>
    <property type="project" value="UniProtKB-KW"/>
</dbReference>
<protein>
    <submittedName>
        <fullName evidence="9">Alpha-hydroxy-acid oxidizing enzyme</fullName>
    </submittedName>
</protein>
<dbReference type="CDD" id="cd02809">
    <property type="entry name" value="alpha_hydroxyacid_oxid_FMN"/>
    <property type="match status" value="1"/>
</dbReference>
<feature type="binding site" evidence="7">
    <location>
        <begin position="290"/>
        <end position="291"/>
    </location>
    <ligand>
        <name>FMN</name>
        <dbReference type="ChEBI" id="CHEBI:58210"/>
    </ligand>
</feature>
<feature type="binding site" evidence="7">
    <location>
        <position position="212"/>
    </location>
    <ligand>
        <name>FMN</name>
        <dbReference type="ChEBI" id="CHEBI:58210"/>
    </ligand>
</feature>